<sequence>MNREIEICERLQEVEERISSAASASGRTRSQITLIAVTKNFPVSDIAILKGLGVNDFGENRDSEASQKASEVKARWHFQGQIQSNKLKSICTWAEVIHSLDDLRHFELIQKFAPHPLDIFLQVNLDGLEHRGGGSIQSLYPLAEKVAADSHHSLVGLMAVAPLGIDVASSFENLQGLHEAFMRDFPMATKLSAGMSADFEIALSFGATHLRIGSEIMGSRYLGR</sequence>
<protein>
    <submittedName>
        <fullName evidence="3">Unannotated protein</fullName>
    </submittedName>
</protein>
<dbReference type="AlphaFoldDB" id="A0A6J7I702"/>
<dbReference type="Pfam" id="PF01168">
    <property type="entry name" value="Ala_racemase_N"/>
    <property type="match status" value="1"/>
</dbReference>
<feature type="domain" description="Alanine racemase N-terminal" evidence="2">
    <location>
        <begin position="31"/>
        <end position="218"/>
    </location>
</feature>
<gene>
    <name evidence="3" type="ORF">UFOPK3684_00714</name>
</gene>
<dbReference type="InterPro" id="IPR029066">
    <property type="entry name" value="PLP-binding_barrel"/>
</dbReference>
<dbReference type="CDD" id="cd00635">
    <property type="entry name" value="PLPDE_III_YBL036c_like"/>
    <property type="match status" value="1"/>
</dbReference>
<dbReference type="PIRSF" id="PIRSF004848">
    <property type="entry name" value="YBL036c_PLPDEIII"/>
    <property type="match status" value="1"/>
</dbReference>
<dbReference type="SUPFAM" id="SSF51419">
    <property type="entry name" value="PLP-binding barrel"/>
    <property type="match status" value="1"/>
</dbReference>
<keyword evidence="1" id="KW-0663">Pyridoxal phosphate</keyword>
<dbReference type="Gene3D" id="3.20.20.10">
    <property type="entry name" value="Alanine racemase"/>
    <property type="match status" value="1"/>
</dbReference>
<proteinExistence type="inferred from homology"/>
<dbReference type="InterPro" id="IPR011078">
    <property type="entry name" value="PyrdxlP_homeostasis"/>
</dbReference>
<dbReference type="EMBL" id="CAFBMZ010000041">
    <property type="protein sequence ID" value="CAB4926479.1"/>
    <property type="molecule type" value="Genomic_DNA"/>
</dbReference>
<dbReference type="HAMAP" id="MF_02087">
    <property type="entry name" value="PLP_homeostasis"/>
    <property type="match status" value="1"/>
</dbReference>
<organism evidence="3">
    <name type="scientific">freshwater metagenome</name>
    <dbReference type="NCBI Taxonomy" id="449393"/>
    <lineage>
        <taxon>unclassified sequences</taxon>
        <taxon>metagenomes</taxon>
        <taxon>ecological metagenomes</taxon>
    </lineage>
</organism>
<dbReference type="PANTHER" id="PTHR10146:SF14">
    <property type="entry name" value="PYRIDOXAL PHOSPHATE HOMEOSTASIS PROTEIN"/>
    <property type="match status" value="1"/>
</dbReference>
<accession>A0A6J7I702</accession>
<reference evidence="3" key="1">
    <citation type="submission" date="2020-05" db="EMBL/GenBank/DDBJ databases">
        <authorList>
            <person name="Chiriac C."/>
            <person name="Salcher M."/>
            <person name="Ghai R."/>
            <person name="Kavagutti S V."/>
        </authorList>
    </citation>
    <scope>NUCLEOTIDE SEQUENCE</scope>
</reference>
<name>A0A6J7I702_9ZZZZ</name>
<evidence type="ECO:0000313" key="3">
    <source>
        <dbReference type="EMBL" id="CAB4926479.1"/>
    </source>
</evidence>
<evidence type="ECO:0000259" key="2">
    <source>
        <dbReference type="Pfam" id="PF01168"/>
    </source>
</evidence>
<evidence type="ECO:0000256" key="1">
    <source>
        <dbReference type="ARBA" id="ARBA00022898"/>
    </source>
</evidence>
<dbReference type="NCBIfam" id="TIGR00044">
    <property type="entry name" value="YggS family pyridoxal phosphate-dependent enzyme"/>
    <property type="match status" value="1"/>
</dbReference>
<dbReference type="GO" id="GO:0030170">
    <property type="term" value="F:pyridoxal phosphate binding"/>
    <property type="evidence" value="ECO:0007669"/>
    <property type="project" value="InterPro"/>
</dbReference>
<dbReference type="PANTHER" id="PTHR10146">
    <property type="entry name" value="PROLINE SYNTHETASE CO-TRANSCRIBED BACTERIAL HOMOLOG PROTEIN"/>
    <property type="match status" value="1"/>
</dbReference>
<dbReference type="InterPro" id="IPR001608">
    <property type="entry name" value="Ala_racemase_N"/>
</dbReference>